<keyword evidence="2" id="KW-1185">Reference proteome</keyword>
<sequence length="288" mass="32808">MAKREQGKSRLVVHQIDPTECPFREFRDNELSPEFWGMVEHQWENFVATIQPEGWRARYHIYSPGLKPGGGQQHRPTLSKNGCYLVRLFYLGAWRCVWVSDLVPVDATDSPLLPFSPLVCQAPKSGTKPAATVTSSYVHLWPLLLCKALLKLAAPDMSSDEDISFEDEPMMEFDILHALTGALNITYTFDDTESLWKFITSEVPLFFWDDDDDTITSTVKSKNTKKQTTKETAVVRVCNNINNKSLLAKSFDQHLKKLSLGCWIKGRIQKAVVLETARIVRRFLTLEP</sequence>
<comment type="caution">
    <text evidence="1">The sequence shown here is derived from an EMBL/GenBank/DDBJ whole genome shotgun (WGS) entry which is preliminary data.</text>
</comment>
<accession>A0A8S4REG8</accession>
<dbReference type="EMBL" id="CAKXAJ010025113">
    <property type="protein sequence ID" value="CAH2235127.1"/>
    <property type="molecule type" value="Genomic_DNA"/>
</dbReference>
<dbReference type="Proteomes" id="UP000838756">
    <property type="component" value="Unassembled WGS sequence"/>
</dbReference>
<dbReference type="SUPFAM" id="SSF54001">
    <property type="entry name" value="Cysteine proteinases"/>
    <property type="match status" value="1"/>
</dbReference>
<evidence type="ECO:0000313" key="2">
    <source>
        <dbReference type="Proteomes" id="UP000838756"/>
    </source>
</evidence>
<proteinExistence type="predicted"/>
<organism evidence="1 2">
    <name type="scientific">Pararge aegeria aegeria</name>
    <dbReference type="NCBI Taxonomy" id="348720"/>
    <lineage>
        <taxon>Eukaryota</taxon>
        <taxon>Metazoa</taxon>
        <taxon>Ecdysozoa</taxon>
        <taxon>Arthropoda</taxon>
        <taxon>Hexapoda</taxon>
        <taxon>Insecta</taxon>
        <taxon>Pterygota</taxon>
        <taxon>Neoptera</taxon>
        <taxon>Endopterygota</taxon>
        <taxon>Lepidoptera</taxon>
        <taxon>Glossata</taxon>
        <taxon>Ditrysia</taxon>
        <taxon>Papilionoidea</taxon>
        <taxon>Nymphalidae</taxon>
        <taxon>Satyrinae</taxon>
        <taxon>Satyrini</taxon>
        <taxon>Parargina</taxon>
        <taxon>Pararge</taxon>
    </lineage>
</organism>
<dbReference type="InterPro" id="IPR053033">
    <property type="entry name" value="Androglobin-like"/>
</dbReference>
<reference evidence="1" key="1">
    <citation type="submission" date="2022-03" db="EMBL/GenBank/DDBJ databases">
        <authorList>
            <person name="Lindestad O."/>
        </authorList>
    </citation>
    <scope>NUCLEOTIDE SEQUENCE</scope>
</reference>
<name>A0A8S4REG8_9NEOP</name>
<dbReference type="OrthoDB" id="9374162at2759"/>
<dbReference type="PANTHER" id="PTHR46298:SF1">
    <property type="entry name" value="ANDROGLOBIN"/>
    <property type="match status" value="1"/>
</dbReference>
<dbReference type="AlphaFoldDB" id="A0A8S4REG8"/>
<protein>
    <submittedName>
        <fullName evidence="1">Jg16118 protein</fullName>
    </submittedName>
</protein>
<gene>
    <name evidence="1" type="primary">jg16118</name>
    <name evidence="1" type="ORF">PAEG_LOCUS12802</name>
</gene>
<dbReference type="PANTHER" id="PTHR46298">
    <property type="entry name" value="ANDROGLOBIN"/>
    <property type="match status" value="1"/>
</dbReference>
<evidence type="ECO:0000313" key="1">
    <source>
        <dbReference type="EMBL" id="CAH2235127.1"/>
    </source>
</evidence>
<dbReference type="InterPro" id="IPR038765">
    <property type="entry name" value="Papain-like_cys_pep_sf"/>
</dbReference>